<gene>
    <name evidence="6" type="ORF">DPQ25_07790</name>
</gene>
<evidence type="ECO:0000313" key="6">
    <source>
        <dbReference type="EMBL" id="RAQ28688.1"/>
    </source>
</evidence>
<evidence type="ECO:0000256" key="3">
    <source>
        <dbReference type="ARBA" id="ARBA00023163"/>
    </source>
</evidence>
<accession>A0A328UAX3</accession>
<evidence type="ECO:0000256" key="4">
    <source>
        <dbReference type="SAM" id="MobiDB-lite"/>
    </source>
</evidence>
<organism evidence="6 7">
    <name type="scientific">Hydrogeniiclostridium mannosilyticum</name>
    <dbReference type="NCBI Taxonomy" id="2764322"/>
    <lineage>
        <taxon>Bacteria</taxon>
        <taxon>Bacillati</taxon>
        <taxon>Bacillota</taxon>
        <taxon>Clostridia</taxon>
        <taxon>Eubacteriales</taxon>
        <taxon>Acutalibacteraceae</taxon>
        <taxon>Hydrogeniiclostridium</taxon>
    </lineage>
</organism>
<name>A0A328UAX3_9FIRM</name>
<dbReference type="AlphaFoldDB" id="A0A328UAX3"/>
<dbReference type="EMBL" id="QLYR01000004">
    <property type="protein sequence ID" value="RAQ28688.1"/>
    <property type="molecule type" value="Genomic_DNA"/>
</dbReference>
<dbReference type="PANTHER" id="PTHR33204">
    <property type="entry name" value="TRANSCRIPTIONAL REGULATOR, MARR FAMILY"/>
    <property type="match status" value="1"/>
</dbReference>
<evidence type="ECO:0000313" key="7">
    <source>
        <dbReference type="Proteomes" id="UP000249377"/>
    </source>
</evidence>
<reference evidence="6 7" key="1">
    <citation type="submission" date="2018-06" db="EMBL/GenBank/DDBJ databases">
        <title>Noncontiguous genome sequence of Ruminococcaceae bacterium ASD2818.</title>
        <authorList>
            <person name="Chaplin A.V."/>
            <person name="Sokolova S.R."/>
            <person name="Kochetkova T.O."/>
            <person name="Goltsov A.Y."/>
            <person name="Trofimov D.Y."/>
            <person name="Efimov B.A."/>
        </authorList>
    </citation>
    <scope>NUCLEOTIDE SEQUENCE [LARGE SCALE GENOMIC DNA]</scope>
    <source>
        <strain evidence="6 7">ASD2818</strain>
    </source>
</reference>
<sequence length="143" mass="16547">MKKEKDKKKKREKRLLNSLEYKAPQGTEATGELSGKSLDEPLEYFLSVAGGKWKIRILWALRETGSLRYRSIKAAIPGITDMMLSQSLRELTESGMVRRKQFQEIPPRVEYQTTPAAQELLPVIAKIIEWEKKYHSPELENQD</sequence>
<dbReference type="PROSITE" id="PS51118">
    <property type="entry name" value="HTH_HXLR"/>
    <property type="match status" value="1"/>
</dbReference>
<dbReference type="GO" id="GO:0003677">
    <property type="term" value="F:DNA binding"/>
    <property type="evidence" value="ECO:0007669"/>
    <property type="project" value="UniProtKB-KW"/>
</dbReference>
<protein>
    <submittedName>
        <fullName evidence="6">Transcriptional regulator</fullName>
    </submittedName>
</protein>
<dbReference type="Pfam" id="PF01638">
    <property type="entry name" value="HxlR"/>
    <property type="match status" value="1"/>
</dbReference>
<dbReference type="Gene3D" id="1.10.10.10">
    <property type="entry name" value="Winged helix-like DNA-binding domain superfamily/Winged helix DNA-binding domain"/>
    <property type="match status" value="1"/>
</dbReference>
<evidence type="ECO:0000256" key="1">
    <source>
        <dbReference type="ARBA" id="ARBA00023015"/>
    </source>
</evidence>
<dbReference type="SUPFAM" id="SSF46785">
    <property type="entry name" value="Winged helix' DNA-binding domain"/>
    <property type="match status" value="1"/>
</dbReference>
<keyword evidence="2" id="KW-0238">DNA-binding</keyword>
<keyword evidence="3" id="KW-0804">Transcription</keyword>
<proteinExistence type="predicted"/>
<dbReference type="Proteomes" id="UP000249377">
    <property type="component" value="Unassembled WGS sequence"/>
</dbReference>
<comment type="caution">
    <text evidence="6">The sequence shown here is derived from an EMBL/GenBank/DDBJ whole genome shotgun (WGS) entry which is preliminary data.</text>
</comment>
<evidence type="ECO:0000256" key="2">
    <source>
        <dbReference type="ARBA" id="ARBA00023125"/>
    </source>
</evidence>
<keyword evidence="7" id="KW-1185">Reference proteome</keyword>
<keyword evidence="1" id="KW-0805">Transcription regulation</keyword>
<dbReference type="PANTHER" id="PTHR33204:SF29">
    <property type="entry name" value="TRANSCRIPTIONAL REGULATOR"/>
    <property type="match status" value="1"/>
</dbReference>
<dbReference type="InterPro" id="IPR036390">
    <property type="entry name" value="WH_DNA-bd_sf"/>
</dbReference>
<dbReference type="InterPro" id="IPR002577">
    <property type="entry name" value="HTH_HxlR"/>
</dbReference>
<evidence type="ECO:0000259" key="5">
    <source>
        <dbReference type="PROSITE" id="PS51118"/>
    </source>
</evidence>
<feature type="domain" description="HTH hxlR-type" evidence="5">
    <location>
        <begin position="40"/>
        <end position="139"/>
    </location>
</feature>
<dbReference type="InterPro" id="IPR036388">
    <property type="entry name" value="WH-like_DNA-bd_sf"/>
</dbReference>
<feature type="compositionally biased region" description="Basic residues" evidence="4">
    <location>
        <begin position="1"/>
        <end position="13"/>
    </location>
</feature>
<feature type="region of interest" description="Disordered" evidence="4">
    <location>
        <begin position="1"/>
        <end position="34"/>
    </location>
</feature>
<dbReference type="RefSeq" id="WP_112332610.1">
    <property type="nucleotide sequence ID" value="NZ_QLYR01000004.1"/>
</dbReference>